<dbReference type="GO" id="GO:0000981">
    <property type="term" value="F:DNA-binding transcription factor activity, RNA polymerase II-specific"/>
    <property type="evidence" value="ECO:0007669"/>
    <property type="project" value="InterPro"/>
</dbReference>
<keyword evidence="4" id="KW-1185">Reference proteome</keyword>
<name>A0A9P4IHI5_9PEZI</name>
<dbReference type="InterPro" id="IPR036864">
    <property type="entry name" value="Zn2-C6_fun-type_DNA-bd_sf"/>
</dbReference>
<dbReference type="PROSITE" id="PS00463">
    <property type="entry name" value="ZN2_CY6_FUNGAL_1"/>
    <property type="match status" value="1"/>
</dbReference>
<feature type="domain" description="Zn(2)-C6 fungal-type" evidence="2">
    <location>
        <begin position="55"/>
        <end position="85"/>
    </location>
</feature>
<protein>
    <recommendedName>
        <fullName evidence="2">Zn(2)-C6 fungal-type domain-containing protein</fullName>
    </recommendedName>
</protein>
<evidence type="ECO:0000313" key="3">
    <source>
        <dbReference type="EMBL" id="KAF2099398.1"/>
    </source>
</evidence>
<dbReference type="GO" id="GO:0008270">
    <property type="term" value="F:zinc ion binding"/>
    <property type="evidence" value="ECO:0007669"/>
    <property type="project" value="InterPro"/>
</dbReference>
<dbReference type="PANTHER" id="PTHR47657:SF12">
    <property type="entry name" value="ZN(II)2CYS6 TRANSCRIPTION FACTOR (EUROFUNG)"/>
    <property type="match status" value="1"/>
</dbReference>
<reference evidence="3" key="1">
    <citation type="journal article" date="2020" name="Stud. Mycol.">
        <title>101 Dothideomycetes genomes: a test case for predicting lifestyles and emergence of pathogens.</title>
        <authorList>
            <person name="Haridas S."/>
            <person name="Albert R."/>
            <person name="Binder M."/>
            <person name="Bloem J."/>
            <person name="Labutti K."/>
            <person name="Salamov A."/>
            <person name="Andreopoulos B."/>
            <person name="Baker S."/>
            <person name="Barry K."/>
            <person name="Bills G."/>
            <person name="Bluhm B."/>
            <person name="Cannon C."/>
            <person name="Castanera R."/>
            <person name="Culley D."/>
            <person name="Daum C."/>
            <person name="Ezra D."/>
            <person name="Gonzalez J."/>
            <person name="Henrissat B."/>
            <person name="Kuo A."/>
            <person name="Liang C."/>
            <person name="Lipzen A."/>
            <person name="Lutzoni F."/>
            <person name="Magnuson J."/>
            <person name="Mondo S."/>
            <person name="Nolan M."/>
            <person name="Ohm R."/>
            <person name="Pangilinan J."/>
            <person name="Park H.-J."/>
            <person name="Ramirez L."/>
            <person name="Alfaro M."/>
            <person name="Sun H."/>
            <person name="Tritt A."/>
            <person name="Yoshinaga Y."/>
            <person name="Zwiers L.-H."/>
            <person name="Turgeon B."/>
            <person name="Goodwin S."/>
            <person name="Spatafora J."/>
            <person name="Crous P."/>
            <person name="Grigoriev I."/>
        </authorList>
    </citation>
    <scope>NUCLEOTIDE SEQUENCE</scope>
    <source>
        <strain evidence="3">CBS 133067</strain>
    </source>
</reference>
<dbReference type="SUPFAM" id="SSF57701">
    <property type="entry name" value="Zn2/Cys6 DNA-binding domain"/>
    <property type="match status" value="1"/>
</dbReference>
<dbReference type="PANTHER" id="PTHR47657">
    <property type="entry name" value="STEROL REGULATORY ELEMENT-BINDING PROTEIN ECM22"/>
    <property type="match status" value="1"/>
</dbReference>
<proteinExistence type="predicted"/>
<comment type="caution">
    <text evidence="3">The sequence shown here is derived from an EMBL/GenBank/DDBJ whole genome shotgun (WGS) entry which is preliminary data.</text>
</comment>
<organism evidence="3 4">
    <name type="scientific">Rhizodiscina lignyota</name>
    <dbReference type="NCBI Taxonomy" id="1504668"/>
    <lineage>
        <taxon>Eukaryota</taxon>
        <taxon>Fungi</taxon>
        <taxon>Dikarya</taxon>
        <taxon>Ascomycota</taxon>
        <taxon>Pezizomycotina</taxon>
        <taxon>Dothideomycetes</taxon>
        <taxon>Pleosporomycetidae</taxon>
        <taxon>Aulographales</taxon>
        <taxon>Rhizodiscinaceae</taxon>
        <taxon>Rhizodiscina</taxon>
    </lineage>
</organism>
<keyword evidence="1" id="KW-0539">Nucleus</keyword>
<dbReference type="Pfam" id="PF00172">
    <property type="entry name" value="Zn_clus"/>
    <property type="match status" value="1"/>
</dbReference>
<dbReference type="PROSITE" id="PS50048">
    <property type="entry name" value="ZN2_CY6_FUNGAL_2"/>
    <property type="match status" value="1"/>
</dbReference>
<dbReference type="Gene3D" id="4.10.240.10">
    <property type="entry name" value="Zn(2)-C6 fungal-type DNA-binding domain"/>
    <property type="match status" value="1"/>
</dbReference>
<dbReference type="EMBL" id="ML978125">
    <property type="protein sequence ID" value="KAF2099398.1"/>
    <property type="molecule type" value="Genomic_DNA"/>
</dbReference>
<dbReference type="SMART" id="SM00066">
    <property type="entry name" value="GAL4"/>
    <property type="match status" value="1"/>
</dbReference>
<dbReference type="CDD" id="cd00067">
    <property type="entry name" value="GAL4"/>
    <property type="match status" value="1"/>
</dbReference>
<dbReference type="OrthoDB" id="416217at2759"/>
<accession>A0A9P4IHI5</accession>
<dbReference type="AlphaFoldDB" id="A0A9P4IHI5"/>
<sequence length="462" mass="52099">MKEHVFSFAPEKRASVLERGLCVTKTTRGGVDILSMSGPVVNPIVRRSHTKSKNGCQNCKSRRVKCDEMQPDCRNCVRSGRTCKYDTKHIAGDEIAGPTAAWPEATMKAVKEWRESGQPPFPHLRIPESPNWHGLSEEELRYVHYFSVIASMLEVSGTRSFCLWWSEFPMSLQLALHHKFAAYAMLAQSADRYASITKSSEAFAHAVKYKNLAIQGANQALSEFSRHNADAILFSSICFSSCETDWRAWKAIMEGIIAVVGRMQSWIPDSGFGMHLKMRQHCTRILGFAVPDDDARQLIRALFVKGLSSLNALIPCPKASQELAALVRQLRDVLRTVHDHSSNWSADEQYRLIHPFSQWCNRWDIPYISISQCDVIVLASLAHFFSVVVTLELAFTLIDLPLLSPIRMRGVIEINDTLQKVPGIFCSACKEFHSSTQLMAYPMQTLMTWRKLRGCTRLASNA</sequence>
<dbReference type="Proteomes" id="UP000799772">
    <property type="component" value="Unassembled WGS sequence"/>
</dbReference>
<dbReference type="InterPro" id="IPR052400">
    <property type="entry name" value="Zn2-C6_fungal_TF"/>
</dbReference>
<dbReference type="InterPro" id="IPR001138">
    <property type="entry name" value="Zn2Cys6_DnaBD"/>
</dbReference>
<evidence type="ECO:0000313" key="4">
    <source>
        <dbReference type="Proteomes" id="UP000799772"/>
    </source>
</evidence>
<gene>
    <name evidence="3" type="ORF">NA57DRAFT_74899</name>
</gene>
<evidence type="ECO:0000259" key="2">
    <source>
        <dbReference type="PROSITE" id="PS50048"/>
    </source>
</evidence>
<evidence type="ECO:0000256" key="1">
    <source>
        <dbReference type="ARBA" id="ARBA00023242"/>
    </source>
</evidence>